<name>F0WMX7_9STRA</name>
<feature type="region of interest" description="Disordered" evidence="1">
    <location>
        <begin position="53"/>
        <end position="74"/>
    </location>
</feature>
<sequence>MCDHEKLLFEVVEDNTDILQGTRHLTKVSLEHFERIRSRKRVFPSTSEMKHLSAIQASSSSSASPPARRERNKETYQPMMTNTRFTISANAPYFAHDEVMASPSIHSKSQPNAAVATFDPFGCITYISGTEDKLTSLVILQAIMMYS</sequence>
<reference evidence="2" key="1">
    <citation type="journal article" date="2011" name="PLoS Biol.">
        <title>Gene gain and loss during evolution of obligate parasitism in the white rust pathogen of Arabidopsis thaliana.</title>
        <authorList>
            <person name="Kemen E."/>
            <person name="Gardiner A."/>
            <person name="Schultz-Larsen T."/>
            <person name="Kemen A.C."/>
            <person name="Balmuth A.L."/>
            <person name="Robert-Seilaniantz A."/>
            <person name="Bailey K."/>
            <person name="Holub E."/>
            <person name="Studholme D.J."/>
            <person name="Maclean D."/>
            <person name="Jones J.D."/>
        </authorList>
    </citation>
    <scope>NUCLEOTIDE SEQUENCE</scope>
</reference>
<dbReference type="HOGENOM" id="CLU_1771494_0_0_1"/>
<evidence type="ECO:0000313" key="2">
    <source>
        <dbReference type="EMBL" id="CCA22663.1"/>
    </source>
</evidence>
<dbReference type="AlphaFoldDB" id="F0WMX7"/>
<accession>F0WMX7</accession>
<reference evidence="2" key="2">
    <citation type="submission" date="2011-02" db="EMBL/GenBank/DDBJ databases">
        <authorList>
            <person name="MacLean D."/>
        </authorList>
    </citation>
    <scope>NUCLEOTIDE SEQUENCE</scope>
</reference>
<feature type="compositionally biased region" description="Low complexity" evidence="1">
    <location>
        <begin position="53"/>
        <end position="66"/>
    </location>
</feature>
<dbReference type="EMBL" id="FR824208">
    <property type="protein sequence ID" value="CCA22663.1"/>
    <property type="molecule type" value="Genomic_DNA"/>
</dbReference>
<evidence type="ECO:0000256" key="1">
    <source>
        <dbReference type="SAM" id="MobiDB-lite"/>
    </source>
</evidence>
<proteinExistence type="predicted"/>
<protein>
    <submittedName>
        <fullName evidence="2">AlNc14C163G7813 protein</fullName>
    </submittedName>
</protein>
<organism evidence="2">
    <name type="scientific">Albugo laibachii Nc14</name>
    <dbReference type="NCBI Taxonomy" id="890382"/>
    <lineage>
        <taxon>Eukaryota</taxon>
        <taxon>Sar</taxon>
        <taxon>Stramenopiles</taxon>
        <taxon>Oomycota</taxon>
        <taxon>Peronosporomycetes</taxon>
        <taxon>Albuginales</taxon>
        <taxon>Albuginaceae</taxon>
        <taxon>Albugo</taxon>
    </lineage>
</organism>
<gene>
    <name evidence="2" type="primary">AlNc14C163G7813</name>
    <name evidence="2" type="ORF">ALNC14_088060</name>
</gene>